<dbReference type="EMBL" id="HBIM01001753">
    <property type="protein sequence ID" value="CAE0403325.1"/>
    <property type="molecule type" value="Transcribed_RNA"/>
</dbReference>
<evidence type="ECO:0000256" key="1">
    <source>
        <dbReference type="ARBA" id="ARBA00022857"/>
    </source>
</evidence>
<dbReference type="Gene3D" id="3.90.180.10">
    <property type="entry name" value="Medium-chain alcohol dehydrogenases, catalytic domain"/>
    <property type="match status" value="1"/>
</dbReference>
<dbReference type="GO" id="GO:0070402">
    <property type="term" value="F:NADPH binding"/>
    <property type="evidence" value="ECO:0007669"/>
    <property type="project" value="TreeGrafter"/>
</dbReference>
<proteinExistence type="predicted"/>
<name>A0A7S3P4S6_9STRA</name>
<gene>
    <name evidence="4" type="ORF">ACOF00016_LOCUS1535</name>
</gene>
<dbReference type="SUPFAM" id="SSF50129">
    <property type="entry name" value="GroES-like"/>
    <property type="match status" value="1"/>
</dbReference>
<keyword evidence="1" id="KW-0521">NADP</keyword>
<evidence type="ECO:0000256" key="2">
    <source>
        <dbReference type="ARBA" id="ARBA00023002"/>
    </source>
</evidence>
<dbReference type="InterPro" id="IPR036291">
    <property type="entry name" value="NAD(P)-bd_dom_sf"/>
</dbReference>
<dbReference type="GO" id="GO:0016651">
    <property type="term" value="F:oxidoreductase activity, acting on NAD(P)H"/>
    <property type="evidence" value="ECO:0007669"/>
    <property type="project" value="TreeGrafter"/>
</dbReference>
<dbReference type="Pfam" id="PF08240">
    <property type="entry name" value="ADH_N"/>
    <property type="match status" value="1"/>
</dbReference>
<evidence type="ECO:0000313" key="4">
    <source>
        <dbReference type="EMBL" id="CAE0403325.1"/>
    </source>
</evidence>
<dbReference type="InterPro" id="IPR011032">
    <property type="entry name" value="GroES-like_sf"/>
</dbReference>
<sequence length="370" mass="39769">MGHKEVASLAALGSLSVTAVAYYLASRPKGTLPDKTTIRKLVVAQPDADLDKVKMVVEESSMPKIDYGEVLVKMEAVPVNPSDYNEWRLKRGGVCHEGCGVVVASGGGFLANRLVGRRVGVMLTRSGTAAEYLCCDASKDVFTLPVSDNVALADCASWFINPFTALSILDTAKTKHQANVLIQTAASSQLGQMLIKLAPSQGMTLVNVVRKKEHWSMLKSMGATHVICTADEDWMSQLKTLVKTLDIKVAFDAVAGDMTGSLMTCLPSRSVVYVYGVLSGIPVGKVEPIDLIYRRKQVAGFHVAKDWLSVGGQVAMLSRVKAGIQLVGSGLSPGGWATSQFTDCNMDSMHETFCDLTKSGFTGKKLRIIF</sequence>
<dbReference type="InterPro" id="IPR013154">
    <property type="entry name" value="ADH-like_N"/>
</dbReference>
<dbReference type="InterPro" id="IPR020843">
    <property type="entry name" value="ER"/>
</dbReference>
<dbReference type="AlphaFoldDB" id="A0A7S3P4S6"/>
<dbReference type="PANTHER" id="PTHR48106:SF18">
    <property type="entry name" value="QUINONE OXIDOREDUCTASE PIG3"/>
    <property type="match status" value="1"/>
</dbReference>
<accession>A0A7S3P4S6</accession>
<dbReference type="SUPFAM" id="SSF51735">
    <property type="entry name" value="NAD(P)-binding Rossmann-fold domains"/>
    <property type="match status" value="1"/>
</dbReference>
<dbReference type="SMART" id="SM00829">
    <property type="entry name" value="PKS_ER"/>
    <property type="match status" value="1"/>
</dbReference>
<evidence type="ECO:0000259" key="3">
    <source>
        <dbReference type="SMART" id="SM00829"/>
    </source>
</evidence>
<dbReference type="Pfam" id="PF00107">
    <property type="entry name" value="ADH_zinc_N"/>
    <property type="match status" value="1"/>
</dbReference>
<feature type="domain" description="Enoyl reductase (ER)" evidence="3">
    <location>
        <begin position="48"/>
        <end position="370"/>
    </location>
</feature>
<dbReference type="PANTHER" id="PTHR48106">
    <property type="entry name" value="QUINONE OXIDOREDUCTASE PIG3-RELATED"/>
    <property type="match status" value="1"/>
</dbReference>
<reference evidence="4" key="1">
    <citation type="submission" date="2021-01" db="EMBL/GenBank/DDBJ databases">
        <authorList>
            <person name="Corre E."/>
            <person name="Pelletier E."/>
            <person name="Niang G."/>
            <person name="Scheremetjew M."/>
            <person name="Finn R."/>
            <person name="Kale V."/>
            <person name="Holt S."/>
            <person name="Cochrane G."/>
            <person name="Meng A."/>
            <person name="Brown T."/>
            <person name="Cohen L."/>
        </authorList>
    </citation>
    <scope>NUCLEOTIDE SEQUENCE</scope>
    <source>
        <strain evidence="4">CCMP127</strain>
    </source>
</reference>
<organism evidence="4">
    <name type="scientific">Amphora coffeiformis</name>
    <dbReference type="NCBI Taxonomy" id="265554"/>
    <lineage>
        <taxon>Eukaryota</taxon>
        <taxon>Sar</taxon>
        <taxon>Stramenopiles</taxon>
        <taxon>Ochrophyta</taxon>
        <taxon>Bacillariophyta</taxon>
        <taxon>Bacillariophyceae</taxon>
        <taxon>Bacillariophycidae</taxon>
        <taxon>Thalassiophysales</taxon>
        <taxon>Catenulaceae</taxon>
        <taxon>Amphora</taxon>
    </lineage>
</organism>
<dbReference type="Gene3D" id="3.40.50.720">
    <property type="entry name" value="NAD(P)-binding Rossmann-like Domain"/>
    <property type="match status" value="1"/>
</dbReference>
<protein>
    <recommendedName>
        <fullName evidence="3">Enoyl reductase (ER) domain-containing protein</fullName>
    </recommendedName>
</protein>
<dbReference type="InterPro" id="IPR013149">
    <property type="entry name" value="ADH-like_C"/>
</dbReference>
<keyword evidence="2" id="KW-0560">Oxidoreductase</keyword>